<name>A0A9N9KAC3_9GLOM</name>
<feature type="non-terminal residue" evidence="1">
    <location>
        <position position="57"/>
    </location>
</feature>
<dbReference type="AlphaFoldDB" id="A0A9N9KAC3"/>
<proteinExistence type="predicted"/>
<keyword evidence="2" id="KW-1185">Reference proteome</keyword>
<evidence type="ECO:0000313" key="1">
    <source>
        <dbReference type="EMBL" id="CAG8816054.1"/>
    </source>
</evidence>
<organism evidence="1 2">
    <name type="scientific">Dentiscutata erythropus</name>
    <dbReference type="NCBI Taxonomy" id="1348616"/>
    <lineage>
        <taxon>Eukaryota</taxon>
        <taxon>Fungi</taxon>
        <taxon>Fungi incertae sedis</taxon>
        <taxon>Mucoromycota</taxon>
        <taxon>Glomeromycotina</taxon>
        <taxon>Glomeromycetes</taxon>
        <taxon>Diversisporales</taxon>
        <taxon>Gigasporaceae</taxon>
        <taxon>Dentiscutata</taxon>
    </lineage>
</organism>
<dbReference type="EMBL" id="CAJVPY010053387">
    <property type="protein sequence ID" value="CAG8816054.1"/>
    <property type="molecule type" value="Genomic_DNA"/>
</dbReference>
<protein>
    <submittedName>
        <fullName evidence="1">27350_t:CDS:1</fullName>
    </submittedName>
</protein>
<accession>A0A9N9KAC3</accession>
<dbReference type="OrthoDB" id="1874341at2759"/>
<reference evidence="1" key="1">
    <citation type="submission" date="2021-06" db="EMBL/GenBank/DDBJ databases">
        <authorList>
            <person name="Kallberg Y."/>
            <person name="Tangrot J."/>
            <person name="Rosling A."/>
        </authorList>
    </citation>
    <scope>NUCLEOTIDE SEQUENCE</scope>
    <source>
        <strain evidence="1">MA453B</strain>
    </source>
</reference>
<evidence type="ECO:0000313" key="2">
    <source>
        <dbReference type="Proteomes" id="UP000789405"/>
    </source>
</evidence>
<comment type="caution">
    <text evidence="1">The sequence shown here is derived from an EMBL/GenBank/DDBJ whole genome shotgun (WGS) entry which is preliminary data.</text>
</comment>
<feature type="non-terminal residue" evidence="1">
    <location>
        <position position="1"/>
    </location>
</feature>
<gene>
    <name evidence="1" type="ORF">DERYTH_LOCUS26220</name>
</gene>
<dbReference type="Proteomes" id="UP000789405">
    <property type="component" value="Unassembled WGS sequence"/>
</dbReference>
<sequence length="57" mass="6928">ELFKNEEDCDKILLYIKSEPHVEFCDEEENVPFIKEILEKVKTNWNDNIQNMIKEIE</sequence>